<dbReference type="GO" id="GO:0005524">
    <property type="term" value="F:ATP binding"/>
    <property type="evidence" value="ECO:0007669"/>
    <property type="project" value="UniProtKB-KW"/>
</dbReference>
<dbReference type="InterPro" id="IPR036097">
    <property type="entry name" value="HisK_dim/P_sf"/>
</dbReference>
<feature type="domain" description="Histidine kinase" evidence="16">
    <location>
        <begin position="285"/>
        <end position="481"/>
    </location>
</feature>
<dbReference type="Proteomes" id="UP000183900">
    <property type="component" value="Unassembled WGS sequence"/>
</dbReference>
<dbReference type="InterPro" id="IPR003661">
    <property type="entry name" value="HisK_dim/P_dom"/>
</dbReference>
<dbReference type="Gene3D" id="1.10.287.130">
    <property type="match status" value="1"/>
</dbReference>
<dbReference type="PANTHER" id="PTHR44936">
    <property type="entry name" value="SENSOR PROTEIN CREC"/>
    <property type="match status" value="1"/>
</dbReference>
<dbReference type="Pfam" id="PF00512">
    <property type="entry name" value="HisKA"/>
    <property type="match status" value="1"/>
</dbReference>
<evidence type="ECO:0000256" key="2">
    <source>
        <dbReference type="ARBA" id="ARBA00004429"/>
    </source>
</evidence>
<dbReference type="Pfam" id="PF02518">
    <property type="entry name" value="HATPase_c"/>
    <property type="match status" value="1"/>
</dbReference>
<evidence type="ECO:0000256" key="7">
    <source>
        <dbReference type="ARBA" id="ARBA00022679"/>
    </source>
</evidence>
<dbReference type="PROSITE" id="PS50885">
    <property type="entry name" value="HAMP"/>
    <property type="match status" value="1"/>
</dbReference>
<dbReference type="PRINTS" id="PR00344">
    <property type="entry name" value="BCTRLSENSOR"/>
</dbReference>
<feature type="domain" description="HAMP" evidence="17">
    <location>
        <begin position="225"/>
        <end position="277"/>
    </location>
</feature>
<keyword evidence="6" id="KW-0597">Phosphoprotein</keyword>
<dbReference type="PANTHER" id="PTHR44936:SF5">
    <property type="entry name" value="SENSOR HISTIDINE KINASE ENVZ"/>
    <property type="match status" value="1"/>
</dbReference>
<proteinExistence type="predicted"/>
<dbReference type="CDD" id="cd00082">
    <property type="entry name" value="HisKA"/>
    <property type="match status" value="1"/>
</dbReference>
<evidence type="ECO:0000256" key="8">
    <source>
        <dbReference type="ARBA" id="ARBA00022692"/>
    </source>
</evidence>
<dbReference type="InterPro" id="IPR003660">
    <property type="entry name" value="HAMP_dom"/>
</dbReference>
<dbReference type="InterPro" id="IPR004358">
    <property type="entry name" value="Sig_transdc_His_kin-like_C"/>
</dbReference>
<keyword evidence="8 15" id="KW-0812">Transmembrane</keyword>
<dbReference type="InterPro" id="IPR050980">
    <property type="entry name" value="2C_sensor_his_kinase"/>
</dbReference>
<keyword evidence="7" id="KW-0808">Transferase</keyword>
<keyword evidence="13" id="KW-0902">Two-component regulatory system</keyword>
<keyword evidence="19" id="KW-1185">Reference proteome</keyword>
<organism evidence="18 19">
    <name type="scientific">Pannonibacter indicus</name>
    <dbReference type="NCBI Taxonomy" id="466044"/>
    <lineage>
        <taxon>Bacteria</taxon>
        <taxon>Pseudomonadati</taxon>
        <taxon>Pseudomonadota</taxon>
        <taxon>Alphaproteobacteria</taxon>
        <taxon>Hyphomicrobiales</taxon>
        <taxon>Stappiaceae</taxon>
        <taxon>Pannonibacter</taxon>
    </lineage>
</organism>
<evidence type="ECO:0000256" key="6">
    <source>
        <dbReference type="ARBA" id="ARBA00022553"/>
    </source>
</evidence>
<keyword evidence="12 15" id="KW-1133">Transmembrane helix</keyword>
<evidence type="ECO:0000313" key="18">
    <source>
        <dbReference type="EMBL" id="CUA92193.1"/>
    </source>
</evidence>
<evidence type="ECO:0000256" key="5">
    <source>
        <dbReference type="ARBA" id="ARBA00022519"/>
    </source>
</evidence>
<dbReference type="SUPFAM" id="SSF47384">
    <property type="entry name" value="Homodimeric domain of signal transducing histidine kinase"/>
    <property type="match status" value="1"/>
</dbReference>
<accession>A0A0K6HN35</accession>
<dbReference type="Gene3D" id="3.30.565.10">
    <property type="entry name" value="Histidine kinase-like ATPase, C-terminal domain"/>
    <property type="match status" value="1"/>
</dbReference>
<evidence type="ECO:0000256" key="15">
    <source>
        <dbReference type="SAM" id="Phobius"/>
    </source>
</evidence>
<protein>
    <recommendedName>
        <fullName evidence="3">histidine kinase</fullName>
        <ecNumber evidence="3">2.7.13.3</ecNumber>
    </recommendedName>
</protein>
<keyword evidence="14 15" id="KW-0472">Membrane</keyword>
<evidence type="ECO:0000256" key="1">
    <source>
        <dbReference type="ARBA" id="ARBA00000085"/>
    </source>
</evidence>
<dbReference type="PROSITE" id="PS50109">
    <property type="entry name" value="HIS_KIN"/>
    <property type="match status" value="1"/>
</dbReference>
<gene>
    <name evidence="18" type="ORF">Ga0061067_101335</name>
</gene>
<dbReference type="GO" id="GO:0005886">
    <property type="term" value="C:plasma membrane"/>
    <property type="evidence" value="ECO:0007669"/>
    <property type="project" value="UniProtKB-SubCell"/>
</dbReference>
<evidence type="ECO:0000256" key="11">
    <source>
        <dbReference type="ARBA" id="ARBA00022840"/>
    </source>
</evidence>
<dbReference type="OrthoDB" id="9804645at2"/>
<evidence type="ECO:0000313" key="19">
    <source>
        <dbReference type="Proteomes" id="UP000183900"/>
    </source>
</evidence>
<feature type="transmembrane region" description="Helical" evidence="15">
    <location>
        <begin position="203"/>
        <end position="224"/>
    </location>
</feature>
<keyword evidence="9" id="KW-0547">Nucleotide-binding</keyword>
<keyword evidence="5" id="KW-0997">Cell inner membrane</keyword>
<dbReference type="EMBL" id="CYHE01000001">
    <property type="protein sequence ID" value="CUA92193.1"/>
    <property type="molecule type" value="Genomic_DNA"/>
</dbReference>
<evidence type="ECO:0000259" key="17">
    <source>
        <dbReference type="PROSITE" id="PS50885"/>
    </source>
</evidence>
<evidence type="ECO:0000256" key="3">
    <source>
        <dbReference type="ARBA" id="ARBA00012438"/>
    </source>
</evidence>
<evidence type="ECO:0000256" key="13">
    <source>
        <dbReference type="ARBA" id="ARBA00023012"/>
    </source>
</evidence>
<dbReference type="AlphaFoldDB" id="A0A0K6HN35"/>
<dbReference type="SMART" id="SM00304">
    <property type="entry name" value="HAMP"/>
    <property type="match status" value="1"/>
</dbReference>
<dbReference type="SUPFAM" id="SSF55874">
    <property type="entry name" value="ATPase domain of HSP90 chaperone/DNA topoisomerase II/histidine kinase"/>
    <property type="match status" value="1"/>
</dbReference>
<feature type="transmembrane region" description="Helical" evidence="15">
    <location>
        <begin position="60"/>
        <end position="80"/>
    </location>
</feature>
<name>A0A0K6HN35_9HYPH</name>
<dbReference type="InterPro" id="IPR003594">
    <property type="entry name" value="HATPase_dom"/>
</dbReference>
<dbReference type="InterPro" id="IPR036890">
    <property type="entry name" value="HATPase_C_sf"/>
</dbReference>
<evidence type="ECO:0000256" key="9">
    <source>
        <dbReference type="ARBA" id="ARBA00022741"/>
    </source>
</evidence>
<dbReference type="GO" id="GO:0000155">
    <property type="term" value="F:phosphorelay sensor kinase activity"/>
    <property type="evidence" value="ECO:0007669"/>
    <property type="project" value="InterPro"/>
</dbReference>
<sequence length="481" mass="54060">MTEARARLRGLFAGFGAFLAPAAKLAGKLLHPLLAPVAFIYDRVAGRIYRHMPKGLFTRALLIIVTPMVLLQSVLAFVIMEQHYQQVTFRLSQAVVREIAALVYTLENYPQDADYRLIEEMGSRTLDMSVSILPPEPLPPPRPRAFFDLVAENLSREISQRIGKPFWVDTIGRSRFVEIRIQLKDKVLRVVARHSQTYASNSHIFLVWMAGSSLVLISIAMLFLRNQIRPIERLANAAEGFGKGRPVDDFRPSGAREVRRAAQAFIEMRRRIERQIDQRTTMLAGVSHDLRTILTRFRLQLALIPETPETEGLKRDVDEMSNMLEDYLAFTRGDNGEAVETADITLMLEELEEAAEISGASVSSSFTGEPEVELRRNAVKRSLMNLVMNAARHASHVDIQGRHMDGWLTVIIDDDGPGIPEEERENVFRPFYRLDEARNQDASGSGLGLAIARDIARSHGGDIQLEESPIGGLRARFRIPG</sequence>
<evidence type="ECO:0000256" key="10">
    <source>
        <dbReference type="ARBA" id="ARBA00022777"/>
    </source>
</evidence>
<keyword evidence="11" id="KW-0067">ATP-binding</keyword>
<evidence type="ECO:0000259" key="16">
    <source>
        <dbReference type="PROSITE" id="PS50109"/>
    </source>
</evidence>
<dbReference type="InterPro" id="IPR005467">
    <property type="entry name" value="His_kinase_dom"/>
</dbReference>
<evidence type="ECO:0000256" key="14">
    <source>
        <dbReference type="ARBA" id="ARBA00023136"/>
    </source>
</evidence>
<dbReference type="SMART" id="SM00388">
    <property type="entry name" value="HisKA"/>
    <property type="match status" value="1"/>
</dbReference>
<dbReference type="SMART" id="SM00387">
    <property type="entry name" value="HATPase_c"/>
    <property type="match status" value="1"/>
</dbReference>
<comment type="subcellular location">
    <subcellularLocation>
        <location evidence="2">Cell inner membrane</location>
        <topology evidence="2">Multi-pass membrane protein</topology>
    </subcellularLocation>
</comment>
<keyword evidence="4" id="KW-1003">Cell membrane</keyword>
<evidence type="ECO:0000256" key="12">
    <source>
        <dbReference type="ARBA" id="ARBA00022989"/>
    </source>
</evidence>
<keyword evidence="10 18" id="KW-0418">Kinase</keyword>
<comment type="catalytic activity">
    <reaction evidence="1">
        <text>ATP + protein L-histidine = ADP + protein N-phospho-L-histidine.</text>
        <dbReference type="EC" id="2.7.13.3"/>
    </reaction>
</comment>
<evidence type="ECO:0000256" key="4">
    <source>
        <dbReference type="ARBA" id="ARBA00022475"/>
    </source>
</evidence>
<reference evidence="19" key="1">
    <citation type="submission" date="2015-08" db="EMBL/GenBank/DDBJ databases">
        <authorList>
            <person name="Varghese N."/>
        </authorList>
    </citation>
    <scope>NUCLEOTIDE SEQUENCE [LARGE SCALE GENOMIC DNA]</scope>
    <source>
        <strain evidence="19">DSM 23407</strain>
    </source>
</reference>
<dbReference type="EC" id="2.7.13.3" evidence="3"/>